<sequence>MNPRFTALLRAPWGRVAALGALLLSGPAALAQLSGTYTINDAQATGGTNYASFAAAATALNTNGVSGPVTFNVSGGPYTEQLRLQAVVGTSATNRITINGNGRTIQYNATVLTEPAVVTLNGTDYVTLNNLTVVATGGGTGSYGWGIQLVNNADNDAVSNCTVTCGVTFNCAGIVSSGSASNMTGTGATTNQNLSITNNTVTGGYYGITAVGNSTTAPTPGIVISNNTVRDFNQYGLYVGYVSAPQLIGNDVARPNATSVSSYYGIYLTSGVSGAAVEKNRLHTPFAAGATNSAAFAIYVNTTTAATAAAPNDVVNNLVYDMVTTGSTYGIYNVSSAYCRYYHNTVDLDMPANTSGNSAYGFYQLTGANVEFKNNVVRVNRGGTAPQYAIYQSLGTTGSTVSDYNDLNGQGLNFITGYTASTAYPTLAAWQAATGGPYDLNSTAAEPGFENRATGNLRPTASPLDGRATPLARVPQDVTGATRSTTAPDMGAYEFTAPALDVALLRIDAPASPAAVGSGPVTVTVLNNGSTALTSVRLEYVLNNGTPVAQTFALSPALAPGATTSLSFSTTATLAAGASTLTVTASLPNGQADSNATNNSRTTTVYTALRGTYTINQQLPTGGTNFASFADAATRLNGGGISGPVRLNVLNGPYQEAFVLGVVPGVSATDTLVVDGGSAKQTISFAGTASQQTVVSLLDTDYVTLQNLTIDGSGGTTFSNGVQLVGAAENNRIQDCNILVSSTLTSGSFGIVALNPFGALVPPGNANNLRLERNVISGGYGSIQINGLSTTNRVAGLRISGNDLRDFYQRGIELSSSTGARLLANNISRPTRTSNLTTFYGIYCIGNVSTAIERNRIHDPFTTTVTTGAYGIYYINNSGLAGQENDAVNNIIYNFNAAGQDYGIYNASSSYCRYYHNTISFDNTANAGSINCYGFYQVTASTNIDFRNNLISITRGGTGSRYALYFSTTTSSILSDYNDLYLGTGTGFYTGYYSTNQATLANWQAVNSSAYDQHSFQTNPQFTAAATGNLLPTAIGLDASGTSAVLTRVPRDIVGVQRGSTPDVGAFELTVVANDVAVVSIDAPVTPAVLGANPVTVTIRNGGTAVLTSVTLAYAINNGATPATNQQTFSGLSLAAGATQQLTFSTGVTLTQTTSYTLTVTGSLPNGQPDGNAANNTQTVTFDQPQLLNDEPCGAVALTGQVSSTNANATTSIGGGLANALPTCAGSQAPKDVWFTFTPSSSSFTLYTSGTAAGTVRVFSATSCSAGFAQVFCRASAGSNQNVGNVAITGLTAGQRYYLAVSGYSSNDAGGPFTLGLSPLSTRSALDALVRLYPNPVTGGEFTLEVQGLAPAAGTVALYNALGQTVRTQALAAGTQQLATRGLAPGLYTLRVQQGTDVLLRKVVVE</sequence>
<proteinExistence type="predicted"/>
<dbReference type="Pfam" id="PF18962">
    <property type="entry name" value="Por_Secre_tail"/>
    <property type="match status" value="1"/>
</dbReference>
<accession>A0ABS0Q2I2</accession>
<dbReference type="Pfam" id="PF07705">
    <property type="entry name" value="CARDB"/>
    <property type="match status" value="1"/>
</dbReference>
<feature type="domain" description="CARDB" evidence="2">
    <location>
        <begin position="512"/>
        <end position="602"/>
    </location>
</feature>
<dbReference type="InterPro" id="IPR011050">
    <property type="entry name" value="Pectin_lyase_fold/virulence"/>
</dbReference>
<evidence type="ECO:0000259" key="2">
    <source>
        <dbReference type="Pfam" id="PF07705"/>
    </source>
</evidence>
<dbReference type="SMART" id="SM00710">
    <property type="entry name" value="PbH1"/>
    <property type="match status" value="16"/>
</dbReference>
<name>A0ABS0Q2I2_9BACT</name>
<dbReference type="SUPFAM" id="SSF51126">
    <property type="entry name" value="Pectin lyase-like"/>
    <property type="match status" value="2"/>
</dbReference>
<keyword evidence="5" id="KW-1185">Reference proteome</keyword>
<comment type="caution">
    <text evidence="4">The sequence shown here is derived from an EMBL/GenBank/DDBJ whole genome shotgun (WGS) entry which is preliminary data.</text>
</comment>
<reference evidence="4 5" key="1">
    <citation type="submission" date="2020-12" db="EMBL/GenBank/DDBJ databases">
        <title>Hymenobacter sp.</title>
        <authorList>
            <person name="Kim M.K."/>
        </authorList>
    </citation>
    <scope>NUCLEOTIDE SEQUENCE [LARGE SCALE GENOMIC DNA]</scope>
    <source>
        <strain evidence="4 5">BT442</strain>
    </source>
</reference>
<dbReference type="EMBL" id="JAEDAE010000001">
    <property type="protein sequence ID" value="MBH8556795.1"/>
    <property type="molecule type" value="Genomic_DNA"/>
</dbReference>
<dbReference type="Gene3D" id="2.160.20.10">
    <property type="entry name" value="Single-stranded right-handed beta-helix, Pectin lyase-like"/>
    <property type="match status" value="2"/>
</dbReference>
<dbReference type="InterPro" id="IPR013783">
    <property type="entry name" value="Ig-like_fold"/>
</dbReference>
<feature type="signal peptide" evidence="1">
    <location>
        <begin position="1"/>
        <end position="31"/>
    </location>
</feature>
<dbReference type="Proteomes" id="UP000625631">
    <property type="component" value="Unassembled WGS sequence"/>
</dbReference>
<organism evidence="4 5">
    <name type="scientific">Hymenobacter negativus</name>
    <dbReference type="NCBI Taxonomy" id="2795026"/>
    <lineage>
        <taxon>Bacteria</taxon>
        <taxon>Pseudomonadati</taxon>
        <taxon>Bacteroidota</taxon>
        <taxon>Cytophagia</taxon>
        <taxon>Cytophagales</taxon>
        <taxon>Hymenobacteraceae</taxon>
        <taxon>Hymenobacter</taxon>
    </lineage>
</organism>
<feature type="domain" description="Secretion system C-terminal sorting" evidence="3">
    <location>
        <begin position="1332"/>
        <end position="1405"/>
    </location>
</feature>
<dbReference type="Gene3D" id="2.60.40.10">
    <property type="entry name" value="Immunoglobulins"/>
    <property type="match status" value="2"/>
</dbReference>
<dbReference type="RefSeq" id="WP_198074150.1">
    <property type="nucleotide sequence ID" value="NZ_JAEDAE010000001.1"/>
</dbReference>
<dbReference type="InterPro" id="IPR026444">
    <property type="entry name" value="Secre_tail"/>
</dbReference>
<gene>
    <name evidence="4" type="ORF">I7X13_01980</name>
</gene>
<evidence type="ECO:0000313" key="4">
    <source>
        <dbReference type="EMBL" id="MBH8556795.1"/>
    </source>
</evidence>
<dbReference type="InterPro" id="IPR006626">
    <property type="entry name" value="PbH1"/>
</dbReference>
<dbReference type="InterPro" id="IPR012334">
    <property type="entry name" value="Pectin_lyas_fold"/>
</dbReference>
<keyword evidence="1" id="KW-0732">Signal</keyword>
<feature type="chain" id="PRO_5047289168" evidence="1">
    <location>
        <begin position="32"/>
        <end position="1406"/>
    </location>
</feature>
<evidence type="ECO:0000259" key="3">
    <source>
        <dbReference type="Pfam" id="PF18962"/>
    </source>
</evidence>
<protein>
    <submittedName>
        <fullName evidence="4">T9SS type A sorting domain-containing protein</fullName>
    </submittedName>
</protein>
<evidence type="ECO:0000256" key="1">
    <source>
        <dbReference type="SAM" id="SignalP"/>
    </source>
</evidence>
<evidence type="ECO:0000313" key="5">
    <source>
        <dbReference type="Proteomes" id="UP000625631"/>
    </source>
</evidence>
<dbReference type="NCBIfam" id="TIGR04183">
    <property type="entry name" value="Por_Secre_tail"/>
    <property type="match status" value="1"/>
</dbReference>
<dbReference type="InterPro" id="IPR011635">
    <property type="entry name" value="CARDB"/>
</dbReference>